<proteinExistence type="predicted"/>
<comment type="caution">
    <text evidence="1">The sequence shown here is derived from an EMBL/GenBank/DDBJ whole genome shotgun (WGS) entry which is preliminary data.</text>
</comment>
<feature type="non-terminal residue" evidence="1">
    <location>
        <position position="1"/>
    </location>
</feature>
<dbReference type="AlphaFoldDB" id="A0A937X7T6"/>
<evidence type="ECO:0000313" key="1">
    <source>
        <dbReference type="EMBL" id="MBM3275892.1"/>
    </source>
</evidence>
<dbReference type="EMBL" id="VGJX01000767">
    <property type="protein sequence ID" value="MBM3275892.1"/>
    <property type="molecule type" value="Genomic_DNA"/>
</dbReference>
<evidence type="ECO:0000313" key="2">
    <source>
        <dbReference type="Proteomes" id="UP000703893"/>
    </source>
</evidence>
<protein>
    <submittedName>
        <fullName evidence="1">Uncharacterized protein</fullName>
    </submittedName>
</protein>
<accession>A0A937X7T6</accession>
<gene>
    <name evidence="1" type="ORF">FJZ00_12120</name>
</gene>
<dbReference type="Proteomes" id="UP000703893">
    <property type="component" value="Unassembled WGS sequence"/>
</dbReference>
<name>A0A937X7T6_9BACT</name>
<reference evidence="1 2" key="1">
    <citation type="submission" date="2019-03" db="EMBL/GenBank/DDBJ databases">
        <title>Lake Tanganyika Metagenome-Assembled Genomes (MAGs).</title>
        <authorList>
            <person name="Tran P."/>
        </authorList>
    </citation>
    <scope>NUCLEOTIDE SEQUENCE [LARGE SCALE GENOMIC DNA]</scope>
    <source>
        <strain evidence="1">K_DeepCast_65m_m2_236</strain>
    </source>
</reference>
<sequence>ASLDLAAGGSLTLATGSSLVFTVTAKDTAQAPQAVREAPLAWSLTDVVTGTSGGLLPTSPRFGTITEASSSTGVDGKGTAKFTATATGSGWIQVGCGPVLKATLSVQVQ</sequence>
<organism evidence="1 2">
    <name type="scientific">Candidatus Tanganyikabacteria bacterium</name>
    <dbReference type="NCBI Taxonomy" id="2961651"/>
    <lineage>
        <taxon>Bacteria</taxon>
        <taxon>Bacillati</taxon>
        <taxon>Candidatus Sericytochromatia</taxon>
        <taxon>Candidatus Tanganyikabacteria</taxon>
    </lineage>
</organism>